<feature type="binding site" evidence="8">
    <location>
        <position position="54"/>
    </location>
    <ligand>
        <name>[4Fe-4S] cluster</name>
        <dbReference type="ChEBI" id="CHEBI:49883"/>
        <label>1</label>
    </ligand>
</feature>
<dbReference type="HAMAP" id="MF_01865">
    <property type="entry name" value="MTTase_RimO"/>
    <property type="match status" value="1"/>
</dbReference>
<dbReference type="InterPro" id="IPR012340">
    <property type="entry name" value="NA-bd_OB-fold"/>
</dbReference>
<dbReference type="SFLD" id="SFLDS00029">
    <property type="entry name" value="Radical_SAM"/>
    <property type="match status" value="1"/>
</dbReference>
<dbReference type="Pfam" id="PF00919">
    <property type="entry name" value="UPF0004"/>
    <property type="match status" value="1"/>
</dbReference>
<evidence type="ECO:0000259" key="10">
    <source>
        <dbReference type="PROSITE" id="PS51449"/>
    </source>
</evidence>
<feature type="binding site" evidence="8">
    <location>
        <position position="88"/>
    </location>
    <ligand>
        <name>[4Fe-4S] cluster</name>
        <dbReference type="ChEBI" id="CHEBI:49883"/>
        <label>1</label>
    </ligand>
</feature>
<dbReference type="SFLD" id="SFLDF00274">
    <property type="entry name" value="ribosomal_protein_S12_methylth"/>
    <property type="match status" value="1"/>
</dbReference>
<dbReference type="SFLD" id="SFLDG01061">
    <property type="entry name" value="methylthiotransferase"/>
    <property type="match status" value="1"/>
</dbReference>
<comment type="catalytic activity">
    <reaction evidence="8">
        <text>L-aspartate(89)-[ribosomal protein uS12]-hydrogen + (sulfur carrier)-SH + AH2 + 2 S-adenosyl-L-methionine = 3-methylsulfanyl-L-aspartate(89)-[ribosomal protein uS12]-hydrogen + (sulfur carrier)-H + 5'-deoxyadenosine + L-methionine + A + S-adenosyl-L-homocysteine + 2 H(+)</text>
        <dbReference type="Rhea" id="RHEA:37087"/>
        <dbReference type="Rhea" id="RHEA-COMP:10460"/>
        <dbReference type="Rhea" id="RHEA-COMP:10461"/>
        <dbReference type="Rhea" id="RHEA-COMP:14737"/>
        <dbReference type="Rhea" id="RHEA-COMP:14739"/>
        <dbReference type="ChEBI" id="CHEBI:13193"/>
        <dbReference type="ChEBI" id="CHEBI:15378"/>
        <dbReference type="ChEBI" id="CHEBI:17319"/>
        <dbReference type="ChEBI" id="CHEBI:17499"/>
        <dbReference type="ChEBI" id="CHEBI:29917"/>
        <dbReference type="ChEBI" id="CHEBI:29961"/>
        <dbReference type="ChEBI" id="CHEBI:57844"/>
        <dbReference type="ChEBI" id="CHEBI:57856"/>
        <dbReference type="ChEBI" id="CHEBI:59789"/>
        <dbReference type="ChEBI" id="CHEBI:64428"/>
        <dbReference type="ChEBI" id="CHEBI:73599"/>
        <dbReference type="EC" id="2.8.4.4"/>
    </reaction>
</comment>
<dbReference type="CDD" id="cd01335">
    <property type="entry name" value="Radical_SAM"/>
    <property type="match status" value="1"/>
</dbReference>
<dbReference type="InterPro" id="IPR023404">
    <property type="entry name" value="rSAM_horseshoe"/>
</dbReference>
<dbReference type="FunFam" id="3.80.30.20:FF:000001">
    <property type="entry name" value="tRNA-2-methylthio-N(6)-dimethylallyladenosine synthase 2"/>
    <property type="match status" value="1"/>
</dbReference>
<dbReference type="PANTHER" id="PTHR43837:SF1">
    <property type="entry name" value="RIBOSOMAL PROTEIN US12 METHYLTHIOTRANSFERASE RIMO"/>
    <property type="match status" value="1"/>
</dbReference>
<dbReference type="GO" id="GO:0046872">
    <property type="term" value="F:metal ion binding"/>
    <property type="evidence" value="ECO:0007669"/>
    <property type="project" value="UniProtKB-KW"/>
</dbReference>
<accession>A0A1G6HJ51</accession>
<keyword evidence="5 8" id="KW-0479">Metal-binding</keyword>
<dbReference type="InterPro" id="IPR020612">
    <property type="entry name" value="Methylthiotransferase_CS"/>
</dbReference>
<dbReference type="NCBIfam" id="TIGR00089">
    <property type="entry name" value="MiaB/RimO family radical SAM methylthiotransferase"/>
    <property type="match status" value="1"/>
</dbReference>
<evidence type="ECO:0000256" key="6">
    <source>
        <dbReference type="ARBA" id="ARBA00023004"/>
    </source>
</evidence>
<keyword evidence="12" id="KW-0689">Ribosomal protein</keyword>
<feature type="domain" description="MTTase N-terminal" evidence="10">
    <location>
        <begin position="6"/>
        <end position="125"/>
    </location>
</feature>
<dbReference type="GO" id="GO:0103039">
    <property type="term" value="F:protein methylthiotransferase activity"/>
    <property type="evidence" value="ECO:0007669"/>
    <property type="project" value="UniProtKB-EC"/>
</dbReference>
<evidence type="ECO:0000313" key="13">
    <source>
        <dbReference type="Proteomes" id="UP000199452"/>
    </source>
</evidence>
<feature type="binding site" evidence="8">
    <location>
        <position position="153"/>
    </location>
    <ligand>
        <name>[4Fe-4S] cluster</name>
        <dbReference type="ChEBI" id="CHEBI:49883"/>
        <label>2</label>
        <note>4Fe-4S-S-AdoMet</note>
    </ligand>
</feature>
<dbReference type="InterPro" id="IPR005840">
    <property type="entry name" value="Ribosomal_uS12_MeSTrfase_RimO"/>
</dbReference>
<gene>
    <name evidence="8" type="primary">rimO</name>
    <name evidence="12" type="ORF">SAMN05216323_101154</name>
</gene>
<dbReference type="PROSITE" id="PS50926">
    <property type="entry name" value="TRAM"/>
    <property type="match status" value="1"/>
</dbReference>
<keyword evidence="7 8" id="KW-0411">Iron-sulfur</keyword>
<reference evidence="12 13" key="1">
    <citation type="submission" date="2016-09" db="EMBL/GenBank/DDBJ databases">
        <authorList>
            <person name="Capua I."/>
            <person name="De Benedictis P."/>
            <person name="Joannis T."/>
            <person name="Lombin L.H."/>
            <person name="Cattoli G."/>
        </authorList>
    </citation>
    <scope>NUCLEOTIDE SEQUENCE [LARGE SCALE GENOMIC DNA]</scope>
    <source>
        <strain evidence="12 13">A7P-90m</strain>
    </source>
</reference>
<dbReference type="Gene3D" id="3.80.30.20">
    <property type="entry name" value="tm_1862 like domain"/>
    <property type="match status" value="1"/>
</dbReference>
<dbReference type="Proteomes" id="UP000199452">
    <property type="component" value="Unassembled WGS sequence"/>
</dbReference>
<dbReference type="OrthoDB" id="9805215at2"/>
<evidence type="ECO:0000256" key="3">
    <source>
        <dbReference type="ARBA" id="ARBA00022679"/>
    </source>
</evidence>
<evidence type="ECO:0000259" key="11">
    <source>
        <dbReference type="PROSITE" id="PS51918"/>
    </source>
</evidence>
<feature type="domain" description="Radical SAM core" evidence="11">
    <location>
        <begin position="135"/>
        <end position="366"/>
    </location>
</feature>
<organism evidence="12 13">
    <name type="scientific">Williamwhitmania taraxaci</name>
    <dbReference type="NCBI Taxonomy" id="1640674"/>
    <lineage>
        <taxon>Bacteria</taxon>
        <taxon>Pseudomonadati</taxon>
        <taxon>Bacteroidota</taxon>
        <taxon>Bacteroidia</taxon>
        <taxon>Bacteroidales</taxon>
        <taxon>Williamwhitmaniaceae</taxon>
        <taxon>Williamwhitmania</taxon>
    </lineage>
</organism>
<feature type="binding site" evidence="8">
    <location>
        <position position="15"/>
    </location>
    <ligand>
        <name>[4Fe-4S] cluster</name>
        <dbReference type="ChEBI" id="CHEBI:49883"/>
        <label>1</label>
    </ligand>
</feature>
<dbReference type="SFLD" id="SFLDG01082">
    <property type="entry name" value="B12-binding_domain_containing"/>
    <property type="match status" value="1"/>
</dbReference>
<protein>
    <recommendedName>
        <fullName evidence="8">Ribosomal protein uS12 methylthiotransferase RimO</fullName>
        <shortName evidence="8">uS12 MTTase</shortName>
        <shortName evidence="8">uS12 methylthiotransferase</shortName>
        <ecNumber evidence="8">2.8.4.4</ecNumber>
    </recommendedName>
    <alternativeName>
        <fullName evidence="8">Ribosomal protein uS12 (aspartate-C(3))-methylthiotransferase</fullName>
    </alternativeName>
    <alternativeName>
        <fullName evidence="8">Ribosome maturation factor RimO</fullName>
    </alternativeName>
</protein>
<dbReference type="GO" id="GO:0005829">
    <property type="term" value="C:cytosol"/>
    <property type="evidence" value="ECO:0007669"/>
    <property type="project" value="TreeGrafter"/>
</dbReference>
<evidence type="ECO:0000313" key="12">
    <source>
        <dbReference type="EMBL" id="SDB94280.1"/>
    </source>
</evidence>
<dbReference type="GO" id="GO:0005840">
    <property type="term" value="C:ribosome"/>
    <property type="evidence" value="ECO:0007669"/>
    <property type="project" value="UniProtKB-KW"/>
</dbReference>
<comment type="cofactor">
    <cofactor evidence="8">
        <name>[4Fe-4S] cluster</name>
        <dbReference type="ChEBI" id="CHEBI:49883"/>
    </cofactor>
    <text evidence="8">Binds 2 [4Fe-4S] clusters. One cluster is coordinated with 3 cysteines and an exchangeable S-adenosyl-L-methionine.</text>
</comment>
<feature type="binding site" evidence="8">
    <location>
        <position position="156"/>
    </location>
    <ligand>
        <name>[4Fe-4S] cluster</name>
        <dbReference type="ChEBI" id="CHEBI:49883"/>
        <label>2</label>
        <note>4Fe-4S-S-AdoMet</note>
    </ligand>
</feature>
<feature type="domain" description="TRAM" evidence="9">
    <location>
        <begin position="369"/>
        <end position="436"/>
    </location>
</feature>
<dbReference type="PROSITE" id="PS01278">
    <property type="entry name" value="MTTASE_RADICAL"/>
    <property type="match status" value="1"/>
</dbReference>
<name>A0A1G6HJ51_9BACT</name>
<dbReference type="PROSITE" id="PS51918">
    <property type="entry name" value="RADICAL_SAM"/>
    <property type="match status" value="1"/>
</dbReference>
<comment type="subcellular location">
    <subcellularLocation>
        <location evidence="8">Cytoplasm</location>
    </subcellularLocation>
</comment>
<dbReference type="InterPro" id="IPR058240">
    <property type="entry name" value="rSAM_sf"/>
</dbReference>
<dbReference type="GO" id="GO:0051539">
    <property type="term" value="F:4 iron, 4 sulfur cluster binding"/>
    <property type="evidence" value="ECO:0007669"/>
    <property type="project" value="UniProtKB-UniRule"/>
</dbReference>
<dbReference type="SMART" id="SM00729">
    <property type="entry name" value="Elp3"/>
    <property type="match status" value="1"/>
</dbReference>
<evidence type="ECO:0000256" key="2">
    <source>
        <dbReference type="ARBA" id="ARBA00022490"/>
    </source>
</evidence>
<dbReference type="NCBIfam" id="TIGR01125">
    <property type="entry name" value="30S ribosomal protein S12 methylthiotransferase RimO"/>
    <property type="match status" value="1"/>
</dbReference>
<keyword evidence="13" id="KW-1185">Reference proteome</keyword>
<dbReference type="Pfam" id="PF18693">
    <property type="entry name" value="TRAM_2"/>
    <property type="match status" value="1"/>
</dbReference>
<feature type="binding site" evidence="8">
    <location>
        <position position="149"/>
    </location>
    <ligand>
        <name>[4Fe-4S] cluster</name>
        <dbReference type="ChEBI" id="CHEBI:49883"/>
        <label>2</label>
        <note>4Fe-4S-S-AdoMet</note>
    </ligand>
</feature>
<dbReference type="InterPro" id="IPR006638">
    <property type="entry name" value="Elp3/MiaA/NifB-like_rSAM"/>
</dbReference>
<dbReference type="RefSeq" id="WP_092436352.1">
    <property type="nucleotide sequence ID" value="NZ_FMYP01000011.1"/>
</dbReference>
<evidence type="ECO:0000259" key="9">
    <source>
        <dbReference type="PROSITE" id="PS50926"/>
    </source>
</evidence>
<keyword evidence="1 8" id="KW-0004">4Fe-4S</keyword>
<comment type="function">
    <text evidence="8">Catalyzes the methylthiolation of an aspartic acid residue of ribosomal protein uS12.</text>
</comment>
<evidence type="ECO:0000256" key="4">
    <source>
        <dbReference type="ARBA" id="ARBA00022691"/>
    </source>
</evidence>
<dbReference type="STRING" id="1640674.SAMN05216323_101154"/>
<evidence type="ECO:0000256" key="7">
    <source>
        <dbReference type="ARBA" id="ARBA00023014"/>
    </source>
</evidence>
<dbReference type="Gene3D" id="2.40.50.140">
    <property type="entry name" value="Nucleic acid-binding proteins"/>
    <property type="match status" value="1"/>
</dbReference>
<dbReference type="GO" id="GO:0006400">
    <property type="term" value="P:tRNA modification"/>
    <property type="evidence" value="ECO:0007669"/>
    <property type="project" value="InterPro"/>
</dbReference>
<dbReference type="AlphaFoldDB" id="A0A1G6HJ51"/>
<comment type="similarity">
    <text evidence="8">Belongs to the methylthiotransferase family. RimO subfamily.</text>
</comment>
<dbReference type="GO" id="GO:0035599">
    <property type="term" value="F:aspartic acid methylthiotransferase activity"/>
    <property type="evidence" value="ECO:0007669"/>
    <property type="project" value="TreeGrafter"/>
</dbReference>
<sequence>MGSKSKTVNVVTLGCSKNIVDSEQVMRQLTSSGFSVVHNSDDLSKSNIVLINTCGFIGDAKEESIEMILKFAEAKKSGQIDKIFVFGCLSQRYREELSAEMPEIDGFFGVNELKTVVKVIGAEYRQQLLNERELTTPDHYAYLKISEGCSWGCSYCAIPLIRGKHVSRRMEDLVVEAQLLAKKGVRELIVIAQDSTYYGQDIYGKRRISELLTELSSIDGIEWIRLHYAFPSQFPEELIETIANNPKICNYLDIPFQHISDTVLLNMRRGISMEETYTLIEKLRKGIPNLALRTTLLVGHPGEGIDEFDELCRFVTKVKFDRLGVFPYSEEEGTYGAKSFQDTIPLEEKLRRAGEIMKLQQNIAEELNRQKIGSVIRVIIDQEEADFYIGRTEHDSPEVDGEVMVKKGDFSLICGEFYNVKIMDSIDYDLIGDVIL</sequence>
<proteinExistence type="inferred from homology"/>
<dbReference type="InterPro" id="IPR038135">
    <property type="entry name" value="Methylthiotransferase_N_sf"/>
</dbReference>
<evidence type="ECO:0000256" key="1">
    <source>
        <dbReference type="ARBA" id="ARBA00022485"/>
    </source>
</evidence>
<keyword evidence="3 8" id="KW-0808">Transferase</keyword>
<keyword evidence="12" id="KW-0687">Ribonucleoprotein</keyword>
<dbReference type="InterPro" id="IPR013848">
    <property type="entry name" value="Methylthiotransferase_N"/>
</dbReference>
<keyword evidence="6 8" id="KW-0408">Iron</keyword>
<dbReference type="EMBL" id="FMYP01000011">
    <property type="protein sequence ID" value="SDB94280.1"/>
    <property type="molecule type" value="Genomic_DNA"/>
</dbReference>
<keyword evidence="2 8" id="KW-0963">Cytoplasm</keyword>
<dbReference type="EC" id="2.8.4.4" evidence="8"/>
<dbReference type="SUPFAM" id="SSF102114">
    <property type="entry name" value="Radical SAM enzymes"/>
    <property type="match status" value="1"/>
</dbReference>
<evidence type="ECO:0000256" key="8">
    <source>
        <dbReference type="HAMAP-Rule" id="MF_01865"/>
    </source>
</evidence>
<evidence type="ECO:0000256" key="5">
    <source>
        <dbReference type="ARBA" id="ARBA00022723"/>
    </source>
</evidence>
<dbReference type="InterPro" id="IPR007197">
    <property type="entry name" value="rSAM"/>
</dbReference>
<dbReference type="InterPro" id="IPR002792">
    <property type="entry name" value="TRAM_dom"/>
</dbReference>
<dbReference type="InterPro" id="IPR005839">
    <property type="entry name" value="Methylthiotransferase"/>
</dbReference>
<keyword evidence="4 8" id="KW-0949">S-adenosyl-L-methionine</keyword>
<dbReference type="PANTHER" id="PTHR43837">
    <property type="entry name" value="RIBOSOMAL PROTEIN S12 METHYLTHIOTRANSFERASE RIMO"/>
    <property type="match status" value="1"/>
</dbReference>
<dbReference type="Pfam" id="PF04055">
    <property type="entry name" value="Radical_SAM"/>
    <property type="match status" value="1"/>
</dbReference>
<dbReference type="PROSITE" id="PS51449">
    <property type="entry name" value="MTTASE_N"/>
    <property type="match status" value="1"/>
</dbReference>
<dbReference type="Gene3D" id="3.40.50.12160">
    <property type="entry name" value="Methylthiotransferase, N-terminal domain"/>
    <property type="match status" value="1"/>
</dbReference>